<name>A0AAD8PQ82_9PEZI</name>
<evidence type="ECO:0000313" key="2">
    <source>
        <dbReference type="EMBL" id="KAK1573921.1"/>
    </source>
</evidence>
<feature type="region of interest" description="Disordered" evidence="1">
    <location>
        <begin position="1"/>
        <end position="54"/>
    </location>
</feature>
<dbReference type="EMBL" id="JAHLJV010000083">
    <property type="protein sequence ID" value="KAK1573921.1"/>
    <property type="molecule type" value="Genomic_DNA"/>
</dbReference>
<sequence>MVIAERKDDEEPLEDGWRDVSESRPQDDSQSAEDMTRDTEGNPHGVVPGHGIEGRVRLGNHLHRSDVVFGDEMRCDVERIQRNLPRPVFVP</sequence>
<feature type="compositionally biased region" description="Basic and acidic residues" evidence="1">
    <location>
        <begin position="1"/>
        <end position="27"/>
    </location>
</feature>
<organism evidence="2 3">
    <name type="scientific">Colletotrichum navitas</name>
    <dbReference type="NCBI Taxonomy" id="681940"/>
    <lineage>
        <taxon>Eukaryota</taxon>
        <taxon>Fungi</taxon>
        <taxon>Dikarya</taxon>
        <taxon>Ascomycota</taxon>
        <taxon>Pezizomycotina</taxon>
        <taxon>Sordariomycetes</taxon>
        <taxon>Hypocreomycetidae</taxon>
        <taxon>Glomerellales</taxon>
        <taxon>Glomerellaceae</taxon>
        <taxon>Colletotrichum</taxon>
        <taxon>Colletotrichum graminicola species complex</taxon>
    </lineage>
</organism>
<dbReference type="GeneID" id="85443129"/>
<gene>
    <name evidence="2" type="ORF">LY79DRAFT_567373</name>
</gene>
<keyword evidence="3" id="KW-1185">Reference proteome</keyword>
<evidence type="ECO:0000313" key="3">
    <source>
        <dbReference type="Proteomes" id="UP001230504"/>
    </source>
</evidence>
<comment type="caution">
    <text evidence="2">The sequence shown here is derived from an EMBL/GenBank/DDBJ whole genome shotgun (WGS) entry which is preliminary data.</text>
</comment>
<dbReference type="AlphaFoldDB" id="A0AAD8PQ82"/>
<proteinExistence type="predicted"/>
<protein>
    <submittedName>
        <fullName evidence="2">Uncharacterized protein</fullName>
    </submittedName>
</protein>
<reference evidence="2" key="1">
    <citation type="submission" date="2021-06" db="EMBL/GenBank/DDBJ databases">
        <title>Comparative genomics, transcriptomics and evolutionary studies reveal genomic signatures of adaptation to plant cell wall in hemibiotrophic fungi.</title>
        <authorList>
            <consortium name="DOE Joint Genome Institute"/>
            <person name="Baroncelli R."/>
            <person name="Diaz J.F."/>
            <person name="Benocci T."/>
            <person name="Peng M."/>
            <person name="Battaglia E."/>
            <person name="Haridas S."/>
            <person name="Andreopoulos W."/>
            <person name="Labutti K."/>
            <person name="Pangilinan J."/>
            <person name="Floch G.L."/>
            <person name="Makela M.R."/>
            <person name="Henrissat B."/>
            <person name="Grigoriev I.V."/>
            <person name="Crouch J.A."/>
            <person name="De Vries R.P."/>
            <person name="Sukno S.A."/>
            <person name="Thon M.R."/>
        </authorList>
    </citation>
    <scope>NUCLEOTIDE SEQUENCE</scope>
    <source>
        <strain evidence="2">CBS 125086</strain>
    </source>
</reference>
<dbReference type="RefSeq" id="XP_060409485.1">
    <property type="nucleotide sequence ID" value="XM_060558889.1"/>
</dbReference>
<dbReference type="Proteomes" id="UP001230504">
    <property type="component" value="Unassembled WGS sequence"/>
</dbReference>
<accession>A0AAD8PQ82</accession>
<evidence type="ECO:0000256" key="1">
    <source>
        <dbReference type="SAM" id="MobiDB-lite"/>
    </source>
</evidence>